<evidence type="ECO:0000313" key="4">
    <source>
        <dbReference type="Proteomes" id="UP000605970"/>
    </source>
</evidence>
<evidence type="ECO:0000256" key="2">
    <source>
        <dbReference type="SAM" id="SignalP"/>
    </source>
</evidence>
<dbReference type="EMBL" id="JABEBT010000026">
    <property type="protein sequence ID" value="KAF7636786.1"/>
    <property type="molecule type" value="Genomic_DNA"/>
</dbReference>
<sequence length="250" mass="29909">MYLLILGTFVLLPFMGEATDDEILTLKGLKTIEGPFPKLYGENYFYLEPNDTEKCKRELYKPEYQLPLPKESKNIYDPIKIKINKEEKISSYFLKDTIIIEDANALVKKQEEWLKELMFKELVLKELVSKLINKNEKEKENEEKEGIKLNIIFKIEELIEDIEKILRDEETTKKLKEIKKQLEKVESEDKEINFFEIDEIIYQLLEMTNEKKREENKEIEGKIIKKDDEMMIEIKIEGVMTKEEIKEKRE</sequence>
<keyword evidence="1" id="KW-0175">Coiled coil</keyword>
<keyword evidence="2" id="KW-0732">Signal</keyword>
<feature type="signal peptide" evidence="2">
    <location>
        <begin position="1"/>
        <end position="18"/>
    </location>
</feature>
<dbReference type="OrthoDB" id="5910482at2759"/>
<evidence type="ECO:0000313" key="3">
    <source>
        <dbReference type="EMBL" id="KAF7636786.1"/>
    </source>
</evidence>
<accession>A0A8S9ZU34</accession>
<proteinExistence type="predicted"/>
<dbReference type="AlphaFoldDB" id="A0A8S9ZU34"/>
<dbReference type="Proteomes" id="UP000605970">
    <property type="component" value="Unassembled WGS sequence"/>
</dbReference>
<feature type="coiled-coil region" evidence="1">
    <location>
        <begin position="124"/>
        <end position="229"/>
    </location>
</feature>
<comment type="caution">
    <text evidence="3">The sequence shown here is derived from an EMBL/GenBank/DDBJ whole genome shotgun (WGS) entry which is preliminary data.</text>
</comment>
<reference evidence="3" key="1">
    <citation type="journal article" date="2020" name="Ecol. Evol.">
        <title>Genome structure and content of the rice root-knot nematode (Meloidogyne graminicola).</title>
        <authorList>
            <person name="Phan N.T."/>
            <person name="Danchin E.G.J."/>
            <person name="Klopp C."/>
            <person name="Perfus-Barbeoch L."/>
            <person name="Kozlowski D.K."/>
            <person name="Koutsovoulos G.D."/>
            <person name="Lopez-Roques C."/>
            <person name="Bouchez O."/>
            <person name="Zahm M."/>
            <person name="Besnard G."/>
            <person name="Bellafiore S."/>
        </authorList>
    </citation>
    <scope>NUCLEOTIDE SEQUENCE</scope>
    <source>
        <strain evidence="3">VN-18</strain>
    </source>
</reference>
<gene>
    <name evidence="3" type="ORF">Mgra_00003732</name>
</gene>
<keyword evidence="4" id="KW-1185">Reference proteome</keyword>
<protein>
    <submittedName>
        <fullName evidence="3">Uncharacterized protein</fullName>
    </submittedName>
</protein>
<organism evidence="3 4">
    <name type="scientific">Meloidogyne graminicola</name>
    <dbReference type="NCBI Taxonomy" id="189291"/>
    <lineage>
        <taxon>Eukaryota</taxon>
        <taxon>Metazoa</taxon>
        <taxon>Ecdysozoa</taxon>
        <taxon>Nematoda</taxon>
        <taxon>Chromadorea</taxon>
        <taxon>Rhabditida</taxon>
        <taxon>Tylenchina</taxon>
        <taxon>Tylenchomorpha</taxon>
        <taxon>Tylenchoidea</taxon>
        <taxon>Meloidogynidae</taxon>
        <taxon>Meloidogyninae</taxon>
        <taxon>Meloidogyne</taxon>
    </lineage>
</organism>
<evidence type="ECO:0000256" key="1">
    <source>
        <dbReference type="SAM" id="Coils"/>
    </source>
</evidence>
<feature type="chain" id="PRO_5035943673" evidence="2">
    <location>
        <begin position="19"/>
        <end position="250"/>
    </location>
</feature>
<name>A0A8S9ZU34_9BILA</name>